<name>A0A8H6JS09_9PEZI</name>
<evidence type="ECO:0000313" key="3">
    <source>
        <dbReference type="Proteomes" id="UP000652219"/>
    </source>
</evidence>
<evidence type="ECO:0000313" key="2">
    <source>
        <dbReference type="EMBL" id="KAF6817628.1"/>
    </source>
</evidence>
<evidence type="ECO:0000256" key="1">
    <source>
        <dbReference type="SAM" id="MobiDB-lite"/>
    </source>
</evidence>
<dbReference type="AlphaFoldDB" id="A0A8H6JS09"/>
<comment type="caution">
    <text evidence="2">The sequence shown here is derived from an EMBL/GenBank/DDBJ whole genome shotgun (WGS) entry which is preliminary data.</text>
</comment>
<accession>A0A8H6JS09</accession>
<organism evidence="2 3">
    <name type="scientific">Colletotrichum sojae</name>
    <dbReference type="NCBI Taxonomy" id="2175907"/>
    <lineage>
        <taxon>Eukaryota</taxon>
        <taxon>Fungi</taxon>
        <taxon>Dikarya</taxon>
        <taxon>Ascomycota</taxon>
        <taxon>Pezizomycotina</taxon>
        <taxon>Sordariomycetes</taxon>
        <taxon>Hypocreomycetidae</taxon>
        <taxon>Glomerellales</taxon>
        <taxon>Glomerellaceae</taxon>
        <taxon>Colletotrichum</taxon>
        <taxon>Colletotrichum orchidearum species complex</taxon>
    </lineage>
</organism>
<gene>
    <name evidence="2" type="ORF">CSOJ01_02338</name>
</gene>
<proteinExistence type="predicted"/>
<reference evidence="2 3" key="1">
    <citation type="journal article" date="2020" name="Phytopathology">
        <title>Genome Sequence Resources of Colletotrichum truncatum, C. plurivorum, C. musicola, and C. sojae: Four Species Pathogenic to Soybean (Glycine max).</title>
        <authorList>
            <person name="Rogerio F."/>
            <person name="Boufleur T.R."/>
            <person name="Ciampi-Guillardi M."/>
            <person name="Sukno S.A."/>
            <person name="Thon M.R."/>
            <person name="Massola Junior N.S."/>
            <person name="Baroncelli R."/>
        </authorList>
    </citation>
    <scope>NUCLEOTIDE SEQUENCE [LARGE SCALE GENOMIC DNA]</scope>
    <source>
        <strain evidence="2 3">LFN0009</strain>
    </source>
</reference>
<dbReference type="EMBL" id="WIGN01000020">
    <property type="protein sequence ID" value="KAF6817628.1"/>
    <property type="molecule type" value="Genomic_DNA"/>
</dbReference>
<sequence length="139" mass="14938">MIGRRRESNNIPRNDGLYQEPTESDAVGLSFPSYQVDGSVAILLIKAGHVHRNGVSLSCVDIHVHLSGGTTIDAHGFSVDQNGCVAQSKSHYEVRNARRAAVSVTASSSVGLPGRLIVPGATRSGSHQRDQKPRWLEIV</sequence>
<keyword evidence="3" id="KW-1185">Reference proteome</keyword>
<dbReference type="Proteomes" id="UP000652219">
    <property type="component" value="Unassembled WGS sequence"/>
</dbReference>
<protein>
    <submittedName>
        <fullName evidence="2">Uncharacterized protein</fullName>
    </submittedName>
</protein>
<feature type="region of interest" description="Disordered" evidence="1">
    <location>
        <begin position="1"/>
        <end position="21"/>
    </location>
</feature>